<keyword evidence="2" id="KW-1185">Reference proteome</keyword>
<sequence>MTTHDLIKRVRTEPENIEFSQVIDVIHHDYQYTASAFSNGDLTNKAGSNEGSCKIFYFAQLNRLTETETLALFGKFYRQDVMQHPDGTDHGNIRNFMATGWQGIKFDASALIALNTD</sequence>
<accession>K6ZQJ3</accession>
<evidence type="ECO:0000313" key="2">
    <source>
        <dbReference type="Proteomes" id="UP000006322"/>
    </source>
</evidence>
<dbReference type="InterPro" id="IPR014984">
    <property type="entry name" value="HopJ"/>
</dbReference>
<dbReference type="OrthoDB" id="9790826at2"/>
<dbReference type="AlphaFoldDB" id="K6ZQJ3"/>
<dbReference type="Pfam" id="PF08888">
    <property type="entry name" value="HopJ"/>
    <property type="match status" value="1"/>
</dbReference>
<name>K6ZQJ3_9ALTE</name>
<evidence type="ECO:0008006" key="3">
    <source>
        <dbReference type="Google" id="ProtNLM"/>
    </source>
</evidence>
<protein>
    <recommendedName>
        <fullName evidence="3">HopJ type III effector protein</fullName>
    </recommendedName>
</protein>
<organism evidence="1 2">
    <name type="scientific">Paraglaciecola polaris LMG 21857</name>
    <dbReference type="NCBI Taxonomy" id="1129793"/>
    <lineage>
        <taxon>Bacteria</taxon>
        <taxon>Pseudomonadati</taxon>
        <taxon>Pseudomonadota</taxon>
        <taxon>Gammaproteobacteria</taxon>
        <taxon>Alteromonadales</taxon>
        <taxon>Alteromonadaceae</taxon>
        <taxon>Paraglaciecola</taxon>
    </lineage>
</organism>
<dbReference type="EMBL" id="BAER01000041">
    <property type="protein sequence ID" value="GAC32552.1"/>
    <property type="molecule type" value="Genomic_DNA"/>
</dbReference>
<dbReference type="RefSeq" id="WP_007104340.1">
    <property type="nucleotide sequence ID" value="NZ_BAER01000041.1"/>
</dbReference>
<dbReference type="InterPro" id="IPR038604">
    <property type="entry name" value="HopJ_sf"/>
</dbReference>
<dbReference type="Proteomes" id="UP000006322">
    <property type="component" value="Unassembled WGS sequence"/>
</dbReference>
<dbReference type="STRING" id="1129793.GPLA_1638"/>
<dbReference type="Gene3D" id="3.20.160.10">
    <property type="entry name" value="vpa0580 domain like"/>
    <property type="match status" value="1"/>
</dbReference>
<gene>
    <name evidence="1" type="ORF">GPLA_1638</name>
</gene>
<evidence type="ECO:0000313" key="1">
    <source>
        <dbReference type="EMBL" id="GAC32552.1"/>
    </source>
</evidence>
<reference evidence="2" key="1">
    <citation type="journal article" date="2014" name="Environ. Microbiol.">
        <title>Comparative genomics of the marine bacterial genus Glaciecola reveals the high degree of genomic diversity and genomic characteristic for cold adaptation.</title>
        <authorList>
            <person name="Qin Q.L."/>
            <person name="Xie B.B."/>
            <person name="Yu Y."/>
            <person name="Shu Y.L."/>
            <person name="Rong J.C."/>
            <person name="Zhang Y.J."/>
            <person name="Zhao D.L."/>
            <person name="Chen X.L."/>
            <person name="Zhang X.Y."/>
            <person name="Chen B."/>
            <person name="Zhou B.C."/>
            <person name="Zhang Y.Z."/>
        </authorList>
    </citation>
    <scope>NUCLEOTIDE SEQUENCE [LARGE SCALE GENOMIC DNA]</scope>
    <source>
        <strain evidence="2">LMG 21857</strain>
    </source>
</reference>
<comment type="caution">
    <text evidence="1">The sequence shown here is derived from an EMBL/GenBank/DDBJ whole genome shotgun (WGS) entry which is preliminary data.</text>
</comment>
<proteinExistence type="predicted"/>